<organism evidence="4 5">
    <name type="scientific">Heterostelium pallidum (strain ATCC 26659 / Pp 5 / PN500)</name>
    <name type="common">Cellular slime mold</name>
    <name type="synonym">Polysphondylium pallidum</name>
    <dbReference type="NCBI Taxonomy" id="670386"/>
    <lineage>
        <taxon>Eukaryota</taxon>
        <taxon>Amoebozoa</taxon>
        <taxon>Evosea</taxon>
        <taxon>Eumycetozoa</taxon>
        <taxon>Dictyostelia</taxon>
        <taxon>Acytosteliales</taxon>
        <taxon>Acytosteliaceae</taxon>
        <taxon>Heterostelium</taxon>
    </lineage>
</organism>
<feature type="region of interest" description="Disordered" evidence="1">
    <location>
        <begin position="49"/>
        <end position="88"/>
    </location>
</feature>
<evidence type="ECO:0000259" key="2">
    <source>
        <dbReference type="Pfam" id="PF07919"/>
    </source>
</evidence>
<feature type="domain" description="Gryzun putative trafficking through Golgi" evidence="2">
    <location>
        <begin position="1075"/>
        <end position="1212"/>
    </location>
</feature>
<comment type="caution">
    <text evidence="4">The sequence shown here is derived from an EMBL/GenBank/DDBJ whole genome shotgun (WGS) entry which is preliminary data.</text>
</comment>
<dbReference type="InterPro" id="IPR012880">
    <property type="entry name" value="Gryzun"/>
</dbReference>
<dbReference type="Pfam" id="PF11817">
    <property type="entry name" value="Foie-gras_1"/>
    <property type="match status" value="1"/>
</dbReference>
<sequence>MNELPEELVNIPIPLVGLVGVNSVHQFIEKNITTRSLIDFHRIHPVSPILQSQQQQPSVKTSIDLSSLDPFDQSNQQQQQQQQQGVAATNTNNTQVPELSINNQPQQTLSSTSSSPPIPSASFNPLIGGWRVQPLVIPMLKVTTLDAGSIAAKKEKRANHSESFVPAGILRANWIHKHTVSIPSVISLFLQWPDDKSPKAQELIMSQIDTVKANIKQRNIKLIVVVVTSTPNVDVSDERFNLVRRRADVDPKYFLFLNKLEMKGFVKKWEKLALELADLHYKEECQSSKSQISKSTHTFLLIRYHFKIAYYSEFRIDMNTALKYYAFAYHSLKDWKPNNDTKGIRFAELRTVASFLNFKICKLFLWSNNLNEAIQQFEKHIRLFKLYQGPDEKEFNHCAWLSREYQIFAELLDMCPNTNKALFSANPGFYYQTAAKYVDERRKYFKAVADRYRNTPSVVKFKESKQRHDLSILQYVGQPPPDVAHPLELVSKPAGKDEDESDDFYRLVAIELQANYTSAIIDLLSRAYEQANQHQNLRIISYVESLIANEYFYGSNQYELALKFYNKNAITYRREKWWVLLTYTLAMCLKCVHMLNLPTNYIGYAMDLLSPDLTNSKEQRSSIQQSLLYVLTNPTKLTPNIQLVSTLDVNMDHNHPLINCRVQFPNSIAFSHSKTEIFVVIESHFPNAIRFSRLRTIFSDSSYNKVINESKAITDPIESNLKMNEERKDLVFLPDESRIFSFTLNTREKAELECQTVILELGNGPTSINFRWNISEWAIKSDESEREIYNEVVDPPLPIQSSQQLAIKKDQIDPKTIVKPDPYKKFLERSSIRILDHESLIQIKCNHTPPAIINEFYQIELELINNDKEITSGSITFDFQQQQQAHNLIDKGIYSEPNKNNPLSRLELPHISERTSFKKKFYIYSSQIDEIKLVINVSYETKANEISHASKIFIFPVQIGFLTQFQFFNSNFQLNDMYDGNIVAKEPLLLLCDIKTNLPFNVNILRTTLEINNISQATLNPLSGEDADASAVPVAQLLSSSNQNLPTYELSKDNNYSCWFNLIPLITGESLSLGSLNIEWSRKSSSNNDNASSSPKITSSLPIQLPHMRIATNPFVTHVKVPASGTVGVPITHSISIYNNTNFLQEFDLLVINAPSFGGSDSPFLFSGDKNSTFSIHPESTHEIKHVLLPLVAGKHPLPHFKIASKRFNKELPKTKNPNEFLFIKPNIGLDQQ</sequence>
<feature type="domain" description="Trafficking protein particle complex subunit 11" evidence="3">
    <location>
        <begin position="345"/>
        <end position="610"/>
    </location>
</feature>
<name>D3B3M0_HETP5</name>
<dbReference type="EMBL" id="ADBJ01000010">
    <property type="protein sequence ID" value="EFA83918.1"/>
    <property type="molecule type" value="Genomic_DNA"/>
</dbReference>
<evidence type="ECO:0000313" key="4">
    <source>
        <dbReference type="EMBL" id="EFA83918.1"/>
    </source>
</evidence>
<evidence type="ECO:0000256" key="1">
    <source>
        <dbReference type="SAM" id="MobiDB-lite"/>
    </source>
</evidence>
<dbReference type="PANTHER" id="PTHR14374">
    <property type="entry name" value="FOIE GRAS"/>
    <property type="match status" value="1"/>
</dbReference>
<dbReference type="FunCoup" id="D3B3M0">
    <property type="interactions" value="114"/>
</dbReference>
<keyword evidence="5" id="KW-1185">Reference proteome</keyword>
<dbReference type="GeneID" id="31358511"/>
<accession>D3B3M0</accession>
<feature type="compositionally biased region" description="Low complexity" evidence="1">
    <location>
        <begin position="49"/>
        <end position="58"/>
    </location>
</feature>
<gene>
    <name evidence="4" type="ORF">PPL_02988</name>
</gene>
<dbReference type="AlphaFoldDB" id="D3B3M0"/>
<dbReference type="InParanoid" id="D3B3M0"/>
<dbReference type="Proteomes" id="UP000001396">
    <property type="component" value="Unassembled WGS sequence"/>
</dbReference>
<dbReference type="OMA" id="CVEYYRD"/>
<reference evidence="4 5" key="1">
    <citation type="journal article" date="2011" name="Genome Res.">
        <title>Phylogeny-wide analysis of social amoeba genomes highlights ancient origins for complex intercellular communication.</title>
        <authorList>
            <person name="Heidel A.J."/>
            <person name="Lawal H.M."/>
            <person name="Felder M."/>
            <person name="Schilde C."/>
            <person name="Helps N.R."/>
            <person name="Tunggal B."/>
            <person name="Rivero F."/>
            <person name="John U."/>
            <person name="Schleicher M."/>
            <person name="Eichinger L."/>
            <person name="Platzer M."/>
            <person name="Noegel A.A."/>
            <person name="Schaap P."/>
            <person name="Gloeckner G."/>
        </authorList>
    </citation>
    <scope>NUCLEOTIDE SEQUENCE [LARGE SCALE GENOMIC DNA]</scope>
    <source>
        <strain evidence="5">ATCC 26659 / Pp 5 / PN500</strain>
    </source>
</reference>
<dbReference type="STRING" id="670386.D3B3M0"/>
<protein>
    <submittedName>
        <fullName evidence="4">DUF1683 family protein</fullName>
    </submittedName>
</protein>
<dbReference type="PANTHER" id="PTHR14374:SF0">
    <property type="entry name" value="TRAFFICKING PROTEIN PARTICLE COMPLEX SUBUNIT 11"/>
    <property type="match status" value="1"/>
</dbReference>
<dbReference type="RefSeq" id="XP_020436035.1">
    <property type="nucleotide sequence ID" value="XM_020573963.1"/>
</dbReference>
<evidence type="ECO:0000313" key="5">
    <source>
        <dbReference type="Proteomes" id="UP000001396"/>
    </source>
</evidence>
<dbReference type="InterPro" id="IPR021773">
    <property type="entry name" value="TPC11"/>
</dbReference>
<proteinExistence type="predicted"/>
<evidence type="ECO:0000259" key="3">
    <source>
        <dbReference type="Pfam" id="PF11817"/>
    </source>
</evidence>
<dbReference type="Pfam" id="PF07919">
    <property type="entry name" value="Gryzun"/>
    <property type="match status" value="1"/>
</dbReference>